<dbReference type="GO" id="GO:0003964">
    <property type="term" value="F:RNA-directed DNA polymerase activity"/>
    <property type="evidence" value="ECO:0007669"/>
    <property type="project" value="UniProtKB-KW"/>
</dbReference>
<evidence type="ECO:0000256" key="1">
    <source>
        <dbReference type="ARBA" id="ARBA00012493"/>
    </source>
</evidence>
<evidence type="ECO:0000256" key="2">
    <source>
        <dbReference type="ARBA" id="ARBA00022679"/>
    </source>
</evidence>
<dbReference type="Proteomes" id="UP000053258">
    <property type="component" value="Unassembled WGS sequence"/>
</dbReference>
<gene>
    <name evidence="13" type="ORF">N305_10231</name>
</gene>
<dbReference type="Gene3D" id="3.30.420.10">
    <property type="entry name" value="Ribonuclease H-like superfamily/Ribonuclease H"/>
    <property type="match status" value="2"/>
</dbReference>
<dbReference type="InterPro" id="IPR001584">
    <property type="entry name" value="Integrase_cat-core"/>
</dbReference>
<dbReference type="EC" id="2.7.7.49" evidence="1"/>
<dbReference type="Pfam" id="PF02022">
    <property type="entry name" value="Integrase_Zn"/>
    <property type="match status" value="1"/>
</dbReference>
<name>A0A093PUM6_9PASS</name>
<protein>
    <recommendedName>
        <fullName evidence="1">RNA-directed DNA polymerase</fullName>
        <ecNumber evidence="1">2.7.7.49</ecNumber>
    </recommendedName>
</protein>
<dbReference type="SUPFAM" id="SSF46919">
    <property type="entry name" value="N-terminal Zn binding domain of HIV integrase"/>
    <property type="match status" value="1"/>
</dbReference>
<dbReference type="GO" id="GO:0008270">
    <property type="term" value="F:zinc ion binding"/>
    <property type="evidence" value="ECO:0007669"/>
    <property type="project" value="UniProtKB-KW"/>
</dbReference>
<reference evidence="13 14" key="1">
    <citation type="submission" date="2014-06" db="EMBL/GenBank/DDBJ databases">
        <title>Genome evolution of avian class.</title>
        <authorList>
            <person name="Zhang G."/>
            <person name="Li C."/>
        </authorList>
    </citation>
    <scope>NUCLEOTIDE SEQUENCE [LARGE SCALE GENOMIC DNA]</scope>
    <source>
        <strain evidence="13">BGI_N305</strain>
    </source>
</reference>
<dbReference type="GO" id="GO:0004523">
    <property type="term" value="F:RNA-DNA hybrid ribonuclease activity"/>
    <property type="evidence" value="ECO:0007669"/>
    <property type="project" value="InterPro"/>
</dbReference>
<keyword evidence="3" id="KW-0548">Nucleotidyltransferase</keyword>
<dbReference type="PROSITE" id="PS50994">
    <property type="entry name" value="INTEGRASE"/>
    <property type="match status" value="1"/>
</dbReference>
<evidence type="ECO:0000256" key="7">
    <source>
        <dbReference type="ARBA" id="ARBA00022801"/>
    </source>
</evidence>
<organism evidence="13 14">
    <name type="scientific">Manacus vitellinus</name>
    <name type="common">golden-collared manakin</name>
    <dbReference type="NCBI Taxonomy" id="328815"/>
    <lineage>
        <taxon>Eukaryota</taxon>
        <taxon>Metazoa</taxon>
        <taxon>Chordata</taxon>
        <taxon>Craniata</taxon>
        <taxon>Vertebrata</taxon>
        <taxon>Euteleostomi</taxon>
        <taxon>Archelosauria</taxon>
        <taxon>Archosauria</taxon>
        <taxon>Dinosauria</taxon>
        <taxon>Saurischia</taxon>
        <taxon>Theropoda</taxon>
        <taxon>Coelurosauria</taxon>
        <taxon>Aves</taxon>
        <taxon>Neognathae</taxon>
        <taxon>Neoaves</taxon>
        <taxon>Telluraves</taxon>
        <taxon>Australaves</taxon>
        <taxon>Passeriformes</taxon>
        <taxon>Pipridae</taxon>
        <taxon>Manacus</taxon>
    </lineage>
</organism>
<feature type="non-terminal residue" evidence="13">
    <location>
        <position position="1"/>
    </location>
</feature>
<dbReference type="Gene3D" id="1.10.10.200">
    <property type="match status" value="1"/>
</dbReference>
<evidence type="ECO:0000256" key="5">
    <source>
        <dbReference type="ARBA" id="ARBA00022723"/>
    </source>
</evidence>
<keyword evidence="5" id="KW-0479">Metal-binding</keyword>
<keyword evidence="9" id="KW-0863">Zinc-finger</keyword>
<feature type="domain" description="Integrase catalytic" evidence="12">
    <location>
        <begin position="153"/>
        <end position="275"/>
    </location>
</feature>
<dbReference type="InterPro" id="IPR017856">
    <property type="entry name" value="Integrase-like_N"/>
</dbReference>
<dbReference type="Pfam" id="PF00075">
    <property type="entry name" value="RNase_H"/>
    <property type="match status" value="1"/>
</dbReference>
<feature type="domain" description="Integrase-type" evidence="10">
    <location>
        <begin position="104"/>
        <end position="145"/>
    </location>
</feature>
<evidence type="ECO:0000256" key="6">
    <source>
        <dbReference type="ARBA" id="ARBA00022759"/>
    </source>
</evidence>
<dbReference type="SUPFAM" id="SSF53098">
    <property type="entry name" value="Ribonuclease H-like"/>
    <property type="match status" value="2"/>
</dbReference>
<evidence type="ECO:0000256" key="9">
    <source>
        <dbReference type="PROSITE-ProRule" id="PRU00450"/>
    </source>
</evidence>
<dbReference type="InterPro" id="IPR036397">
    <property type="entry name" value="RNaseH_sf"/>
</dbReference>
<dbReference type="PANTHER" id="PTHR41694:SF3">
    <property type="entry name" value="RNA-DIRECTED DNA POLYMERASE-RELATED"/>
    <property type="match status" value="1"/>
</dbReference>
<dbReference type="PROSITE" id="PS50876">
    <property type="entry name" value="ZF_INTEGRASE"/>
    <property type="match status" value="1"/>
</dbReference>
<proteinExistence type="predicted"/>
<evidence type="ECO:0000256" key="4">
    <source>
        <dbReference type="ARBA" id="ARBA00022722"/>
    </source>
</evidence>
<dbReference type="PROSITE" id="PS50879">
    <property type="entry name" value="RNASE_H_1"/>
    <property type="match status" value="1"/>
</dbReference>
<evidence type="ECO:0000256" key="8">
    <source>
        <dbReference type="ARBA" id="ARBA00022918"/>
    </source>
</evidence>
<evidence type="ECO:0000259" key="12">
    <source>
        <dbReference type="PROSITE" id="PS50994"/>
    </source>
</evidence>
<keyword evidence="2" id="KW-0808">Transferase</keyword>
<dbReference type="InterPro" id="IPR003308">
    <property type="entry name" value="Integrase_Zn-bd_dom_N"/>
</dbReference>
<dbReference type="PANTHER" id="PTHR41694">
    <property type="entry name" value="ENDOGENOUS RETROVIRUS GROUP K MEMBER POL PROTEIN"/>
    <property type="match status" value="1"/>
</dbReference>
<keyword evidence="9" id="KW-0862">Zinc</keyword>
<keyword evidence="14" id="KW-1185">Reference proteome</keyword>
<dbReference type="InterPro" id="IPR012337">
    <property type="entry name" value="RNaseH-like_sf"/>
</dbReference>
<dbReference type="InterPro" id="IPR002156">
    <property type="entry name" value="RNaseH_domain"/>
</dbReference>
<evidence type="ECO:0000256" key="3">
    <source>
        <dbReference type="ARBA" id="ARBA00022695"/>
    </source>
</evidence>
<evidence type="ECO:0000259" key="10">
    <source>
        <dbReference type="PROSITE" id="PS50876"/>
    </source>
</evidence>
<dbReference type="GO" id="GO:0035613">
    <property type="term" value="F:RNA stem-loop binding"/>
    <property type="evidence" value="ECO:0007669"/>
    <property type="project" value="TreeGrafter"/>
</dbReference>
<dbReference type="AlphaFoldDB" id="A0A093PUM6"/>
<evidence type="ECO:0000259" key="11">
    <source>
        <dbReference type="PROSITE" id="PS50879"/>
    </source>
</evidence>
<keyword evidence="8" id="KW-0695">RNA-directed DNA polymerase</keyword>
<evidence type="ECO:0000313" key="14">
    <source>
        <dbReference type="Proteomes" id="UP000053258"/>
    </source>
</evidence>
<dbReference type="OrthoDB" id="9381447at2759"/>
<sequence>QGSPQIMELSVVVGAFEIFNSEPINIVSDSAYVVGIVKRIENSYLKEVSNERLFNLLKNLLFLIQVRKFGYYIVHTRSHTTLTGPVVEGNQIADHLARMVVTPNLYQQAKISHEFFHQNAWSLQKQFGLKLAQAKEILKACPDCQMVAPLVPEGTNPRGLTALEIWQSDVTLIPEFGKLKYVHVSIDTFSKMIVATAHPGEKSRDVKRHFLSAFARMGVPKQIKTDNGPSYVSADTKRFFEEWGVHHTTGVPLNPTGQGIVERAHQNIKNLLKKQ</sequence>
<keyword evidence="6" id="KW-0255">Endonuclease</keyword>
<evidence type="ECO:0000313" key="13">
    <source>
        <dbReference type="EMBL" id="KFW80493.1"/>
    </source>
</evidence>
<keyword evidence="4" id="KW-0540">Nuclease</keyword>
<feature type="domain" description="RNase H type-1" evidence="11">
    <location>
        <begin position="1"/>
        <end position="102"/>
    </location>
</feature>
<keyword evidence="7" id="KW-0378">Hydrolase</keyword>
<dbReference type="EMBL" id="KL670897">
    <property type="protein sequence ID" value="KFW80493.1"/>
    <property type="molecule type" value="Genomic_DNA"/>
</dbReference>
<dbReference type="Pfam" id="PF00665">
    <property type="entry name" value="rve"/>
    <property type="match status" value="1"/>
</dbReference>
<accession>A0A093PUM6</accession>
<dbReference type="GO" id="GO:0015074">
    <property type="term" value="P:DNA integration"/>
    <property type="evidence" value="ECO:0007669"/>
    <property type="project" value="InterPro"/>
</dbReference>
<feature type="non-terminal residue" evidence="13">
    <location>
        <position position="275"/>
    </location>
</feature>